<gene>
    <name evidence="4" type="ORF">HMPREF7215_1734</name>
</gene>
<dbReference type="SUPFAM" id="SSF53448">
    <property type="entry name" value="Nucleotide-diphospho-sugar transferases"/>
    <property type="match status" value="1"/>
</dbReference>
<protein>
    <submittedName>
        <fullName evidence="4">Glycosyltransferase, group 2 family protein</fullName>
        <ecNumber evidence="4">2.4.-.-</ecNumber>
    </submittedName>
</protein>
<organism evidence="4 5">
    <name type="scientific">Pyramidobacter piscolens W5455</name>
    <dbReference type="NCBI Taxonomy" id="352165"/>
    <lineage>
        <taxon>Bacteria</taxon>
        <taxon>Thermotogati</taxon>
        <taxon>Synergistota</taxon>
        <taxon>Synergistia</taxon>
        <taxon>Synergistales</taxon>
        <taxon>Dethiosulfovibrionaceae</taxon>
        <taxon>Pyramidobacter</taxon>
    </lineage>
</organism>
<evidence type="ECO:0000313" key="4">
    <source>
        <dbReference type="EMBL" id="EFB89496.1"/>
    </source>
</evidence>
<dbReference type="GO" id="GO:0016757">
    <property type="term" value="F:glycosyltransferase activity"/>
    <property type="evidence" value="ECO:0007669"/>
    <property type="project" value="UniProtKB-KW"/>
</dbReference>
<dbReference type="PANTHER" id="PTHR22916">
    <property type="entry name" value="GLYCOSYLTRANSFERASE"/>
    <property type="match status" value="1"/>
</dbReference>
<evidence type="ECO:0000256" key="1">
    <source>
        <dbReference type="ARBA" id="ARBA00022676"/>
    </source>
</evidence>
<reference evidence="4 5" key="1">
    <citation type="submission" date="2009-12" db="EMBL/GenBank/DDBJ databases">
        <authorList>
            <person name="Shrivastava S."/>
            <person name="Madupu R."/>
            <person name="Durkin A.S."/>
            <person name="Torralba M."/>
            <person name="Methe B."/>
            <person name="Sutton G.G."/>
            <person name="Strausberg R.L."/>
            <person name="Nelson K.E."/>
        </authorList>
    </citation>
    <scope>NUCLEOTIDE SEQUENCE [LARGE SCALE GENOMIC DNA]</scope>
    <source>
        <strain evidence="4 5">W5455</strain>
    </source>
</reference>
<evidence type="ECO:0000259" key="3">
    <source>
        <dbReference type="Pfam" id="PF00535"/>
    </source>
</evidence>
<accession>A0ABM9ZRR1</accession>
<sequence>MDCGNVPMSGQMPLISVILPAYNVGQFVARALESVIAQDYPHLEIVFVDDASTDATRPVAERILRSCKRPFQVLRQEKNGGVSAARNAGLQAARGEYVCFVDPDDFVNADYLSTLYGIVSPNQADIAFCGFNHYYEDTGVLVPERFRLKKALPQASDYLFAWHMRKLTASVWCFLYRKDFLLSTELRFNERCRRGEDGEFIQKTLLRSAKTVFANIRLYNYVHHKAQITAVGIRDERAPELKRQMRLANVRAARYSLRHTGPGKLRRAVLHVQEPEIMLAPFVFYARRKDWKNYERRLVFLRHRKVREVMYASVLALHRSPELFFKCVAVLHCPKLFYWLRARALPR</sequence>
<keyword evidence="1 4" id="KW-0328">Glycosyltransferase</keyword>
<keyword evidence="5" id="KW-1185">Reference proteome</keyword>
<dbReference type="PANTHER" id="PTHR22916:SF51">
    <property type="entry name" value="GLYCOSYLTRANSFERASE EPSH-RELATED"/>
    <property type="match status" value="1"/>
</dbReference>
<feature type="domain" description="Glycosyltransferase 2-like" evidence="3">
    <location>
        <begin position="16"/>
        <end position="180"/>
    </location>
</feature>
<dbReference type="InterPro" id="IPR029044">
    <property type="entry name" value="Nucleotide-diphossugar_trans"/>
</dbReference>
<dbReference type="EC" id="2.4.-.-" evidence="4"/>
<comment type="caution">
    <text evidence="4">The sequence shown here is derived from an EMBL/GenBank/DDBJ whole genome shotgun (WGS) entry which is preliminary data.</text>
</comment>
<evidence type="ECO:0000313" key="5">
    <source>
        <dbReference type="Proteomes" id="UP000006462"/>
    </source>
</evidence>
<dbReference type="Gene3D" id="3.90.550.10">
    <property type="entry name" value="Spore Coat Polysaccharide Biosynthesis Protein SpsA, Chain A"/>
    <property type="match status" value="1"/>
</dbReference>
<evidence type="ECO:0000256" key="2">
    <source>
        <dbReference type="ARBA" id="ARBA00022679"/>
    </source>
</evidence>
<name>A0ABM9ZRR1_9BACT</name>
<dbReference type="EMBL" id="ADFP01000133">
    <property type="protein sequence ID" value="EFB89496.1"/>
    <property type="molecule type" value="Genomic_DNA"/>
</dbReference>
<dbReference type="InterPro" id="IPR001173">
    <property type="entry name" value="Glyco_trans_2-like"/>
</dbReference>
<proteinExistence type="predicted"/>
<keyword evidence="2 4" id="KW-0808">Transferase</keyword>
<dbReference type="CDD" id="cd00761">
    <property type="entry name" value="Glyco_tranf_GTA_type"/>
    <property type="match status" value="1"/>
</dbReference>
<dbReference type="Pfam" id="PF00535">
    <property type="entry name" value="Glycos_transf_2"/>
    <property type="match status" value="1"/>
</dbReference>
<dbReference type="RefSeq" id="WP_009166067.1">
    <property type="nucleotide sequence ID" value="NZ_ADFP01000133.1"/>
</dbReference>
<dbReference type="Proteomes" id="UP000006462">
    <property type="component" value="Unassembled WGS sequence"/>
</dbReference>